<comment type="caution">
    <text evidence="12">The sequence shown here is derived from an EMBL/GenBank/DDBJ whole genome shotgun (WGS) entry which is preliminary data.</text>
</comment>
<dbReference type="CDD" id="cd18548">
    <property type="entry name" value="ABC_6TM_Tm287_like"/>
    <property type="match status" value="1"/>
</dbReference>
<dbReference type="Pfam" id="PF00664">
    <property type="entry name" value="ABC_membrane"/>
    <property type="match status" value="1"/>
</dbReference>
<keyword evidence="7 9" id="KW-1133">Transmembrane helix</keyword>
<keyword evidence="4 9" id="KW-0812">Transmembrane</keyword>
<dbReference type="EMBL" id="LGCM01000058">
    <property type="protein sequence ID" value="KPL78002.1"/>
    <property type="molecule type" value="Genomic_DNA"/>
</dbReference>
<evidence type="ECO:0000256" key="3">
    <source>
        <dbReference type="ARBA" id="ARBA00022475"/>
    </source>
</evidence>
<gene>
    <name evidence="12" type="ORF">ADN01_15380</name>
</gene>
<dbReference type="PROSITE" id="PS00211">
    <property type="entry name" value="ABC_TRANSPORTER_1"/>
    <property type="match status" value="1"/>
</dbReference>
<dbReference type="Proteomes" id="UP000050501">
    <property type="component" value="Unassembled WGS sequence"/>
</dbReference>
<dbReference type="GO" id="GO:0016887">
    <property type="term" value="F:ATP hydrolysis activity"/>
    <property type="evidence" value="ECO:0007669"/>
    <property type="project" value="InterPro"/>
</dbReference>
<accession>A0A0N8GNG1</accession>
<dbReference type="STRING" id="229921.ADN01_15380"/>
<dbReference type="InterPro" id="IPR011527">
    <property type="entry name" value="ABC1_TM_dom"/>
</dbReference>
<organism evidence="12 13">
    <name type="scientific">Levilinea saccharolytica</name>
    <dbReference type="NCBI Taxonomy" id="229921"/>
    <lineage>
        <taxon>Bacteria</taxon>
        <taxon>Bacillati</taxon>
        <taxon>Chloroflexota</taxon>
        <taxon>Anaerolineae</taxon>
        <taxon>Anaerolineales</taxon>
        <taxon>Anaerolineaceae</taxon>
        <taxon>Levilinea</taxon>
    </lineage>
</organism>
<evidence type="ECO:0000256" key="6">
    <source>
        <dbReference type="ARBA" id="ARBA00022840"/>
    </source>
</evidence>
<keyword evidence="5" id="KW-0547">Nucleotide-binding</keyword>
<evidence type="ECO:0000256" key="4">
    <source>
        <dbReference type="ARBA" id="ARBA00022692"/>
    </source>
</evidence>
<feature type="transmembrane region" description="Helical" evidence="9">
    <location>
        <begin position="12"/>
        <end position="32"/>
    </location>
</feature>
<keyword evidence="13" id="KW-1185">Reference proteome</keyword>
<dbReference type="InterPro" id="IPR039421">
    <property type="entry name" value="Type_1_exporter"/>
</dbReference>
<feature type="transmembrane region" description="Helical" evidence="9">
    <location>
        <begin position="238"/>
        <end position="259"/>
    </location>
</feature>
<evidence type="ECO:0000259" key="10">
    <source>
        <dbReference type="PROSITE" id="PS50893"/>
    </source>
</evidence>
<evidence type="ECO:0000259" key="11">
    <source>
        <dbReference type="PROSITE" id="PS50929"/>
    </source>
</evidence>
<dbReference type="GO" id="GO:0005524">
    <property type="term" value="F:ATP binding"/>
    <property type="evidence" value="ECO:0007669"/>
    <property type="project" value="UniProtKB-KW"/>
</dbReference>
<dbReference type="InterPro" id="IPR003593">
    <property type="entry name" value="AAA+_ATPase"/>
</dbReference>
<evidence type="ECO:0000313" key="12">
    <source>
        <dbReference type="EMBL" id="KPL78002.1"/>
    </source>
</evidence>
<keyword evidence="3" id="KW-1003">Cell membrane</keyword>
<dbReference type="GO" id="GO:0005886">
    <property type="term" value="C:plasma membrane"/>
    <property type="evidence" value="ECO:0007669"/>
    <property type="project" value="UniProtKB-SubCell"/>
</dbReference>
<dbReference type="InterPro" id="IPR036640">
    <property type="entry name" value="ABC1_TM_sf"/>
</dbReference>
<comment type="subcellular location">
    <subcellularLocation>
        <location evidence="1">Cell membrane</location>
        <topology evidence="1">Multi-pass membrane protein</topology>
    </subcellularLocation>
</comment>
<reference evidence="12 13" key="1">
    <citation type="submission" date="2015-07" db="EMBL/GenBank/DDBJ databases">
        <title>Genome sequence of Levilinea saccharolytica DSM 16555.</title>
        <authorList>
            <person name="Hemp J."/>
            <person name="Ward L.M."/>
            <person name="Pace L.A."/>
            <person name="Fischer W.W."/>
        </authorList>
    </citation>
    <scope>NUCLEOTIDE SEQUENCE [LARGE SCALE GENOMIC DNA]</scope>
    <source>
        <strain evidence="12 13">KIBI-1</strain>
    </source>
</reference>
<keyword evidence="8 9" id="KW-0472">Membrane</keyword>
<dbReference type="SUPFAM" id="SSF90123">
    <property type="entry name" value="ABC transporter transmembrane region"/>
    <property type="match status" value="1"/>
</dbReference>
<dbReference type="InterPro" id="IPR003439">
    <property type="entry name" value="ABC_transporter-like_ATP-bd"/>
</dbReference>
<dbReference type="PROSITE" id="PS50929">
    <property type="entry name" value="ABC_TM1F"/>
    <property type="match status" value="1"/>
</dbReference>
<dbReference type="Pfam" id="PF00005">
    <property type="entry name" value="ABC_tran"/>
    <property type="match status" value="1"/>
</dbReference>
<dbReference type="PANTHER" id="PTHR43394">
    <property type="entry name" value="ATP-DEPENDENT PERMEASE MDL1, MITOCHONDRIAL"/>
    <property type="match status" value="1"/>
</dbReference>
<evidence type="ECO:0000256" key="1">
    <source>
        <dbReference type="ARBA" id="ARBA00004651"/>
    </source>
</evidence>
<dbReference type="AlphaFoldDB" id="A0A0N8GNG1"/>
<dbReference type="PATRIC" id="fig|229921.5.peg.1253"/>
<dbReference type="Gene3D" id="1.20.1560.10">
    <property type="entry name" value="ABC transporter type 1, transmembrane domain"/>
    <property type="match status" value="1"/>
</dbReference>
<evidence type="ECO:0000313" key="13">
    <source>
        <dbReference type="Proteomes" id="UP000050501"/>
    </source>
</evidence>
<dbReference type="FunFam" id="3.40.50.300:FF:000221">
    <property type="entry name" value="Multidrug ABC transporter ATP-binding protein"/>
    <property type="match status" value="1"/>
</dbReference>
<evidence type="ECO:0000256" key="2">
    <source>
        <dbReference type="ARBA" id="ARBA00022448"/>
    </source>
</evidence>
<dbReference type="PROSITE" id="PS50893">
    <property type="entry name" value="ABC_TRANSPORTER_2"/>
    <property type="match status" value="1"/>
</dbReference>
<dbReference type="InterPro" id="IPR017871">
    <property type="entry name" value="ABC_transporter-like_CS"/>
</dbReference>
<evidence type="ECO:0000256" key="5">
    <source>
        <dbReference type="ARBA" id="ARBA00022741"/>
    </source>
</evidence>
<feature type="domain" description="ABC transmembrane type-1" evidence="11">
    <location>
        <begin position="16"/>
        <end position="298"/>
    </location>
</feature>
<evidence type="ECO:0000256" key="7">
    <source>
        <dbReference type="ARBA" id="ARBA00022989"/>
    </source>
</evidence>
<keyword evidence="6 12" id="KW-0067">ATP-binding</keyword>
<evidence type="ECO:0000256" key="9">
    <source>
        <dbReference type="SAM" id="Phobius"/>
    </source>
</evidence>
<proteinExistence type="predicted"/>
<protein>
    <submittedName>
        <fullName evidence="12">Multidrug ABC transporter ATP-binding protein</fullName>
    </submittedName>
</protein>
<sequence>MQKLLRFVKPYSNYALLSLLLLFIMVFLELAIPRLIQRIIDQGIKQNNLTVVWQTSLLMLGISLLSALVAVGNNIFSVRTGESVARDLRDGIFVKVQQFSYGNLDRFTTGNLLVRLTSDVGAVQRLLQVSLRIGTRAPMLMIGSLILMFNTNRQLSLTMVPLLLVTLAIIVVFSIRMEPLFRVVQQKLDRLNTVLQENIAGARLVKAFVRADFESQRFGAANQDFTDRTVRVMQFMSAMSPILTLFVNAGIVTVIWAGGLQSIRGELTVGEIVAFTNYMMTTMTPLTMMTVLSNTWANGIASAQRIHEVLDAEPEVQEAPNAGRLPEDIRGEVVFRDVGFQYQGSSSAVVLDGINLRAEPGQTVAILGATGAGKTTLVNLIPRFYDVTQGQITIDGVDIRSLQQDSLLAHVGIVPQESVLFSGSVRDNIRYGRPQASDEEVTAAARAAQAHEFILELPNGYDTRVEERGVNLSGGQKQRIAIARALITQPKILILDDSTSSVDVETETEIQNALETYLHGRTSFVVAQRISTVLNADKIIVLEKGHIAAQGTHAELMRTSPIYQEIYDSQLGGGLQEAQTPTLGSVQS</sequence>
<dbReference type="SMART" id="SM00382">
    <property type="entry name" value="AAA"/>
    <property type="match status" value="1"/>
</dbReference>
<name>A0A0N8GNG1_9CHLR</name>
<dbReference type="GO" id="GO:0015421">
    <property type="term" value="F:ABC-type oligopeptide transporter activity"/>
    <property type="evidence" value="ECO:0007669"/>
    <property type="project" value="TreeGrafter"/>
</dbReference>
<feature type="domain" description="ABC transporter" evidence="10">
    <location>
        <begin position="333"/>
        <end position="569"/>
    </location>
</feature>
<dbReference type="InterPro" id="IPR027417">
    <property type="entry name" value="P-loop_NTPase"/>
</dbReference>
<feature type="transmembrane region" description="Helical" evidence="9">
    <location>
        <begin position="52"/>
        <end position="76"/>
    </location>
</feature>
<dbReference type="Gene3D" id="3.40.50.300">
    <property type="entry name" value="P-loop containing nucleotide triphosphate hydrolases"/>
    <property type="match status" value="1"/>
</dbReference>
<feature type="transmembrane region" description="Helical" evidence="9">
    <location>
        <begin position="155"/>
        <end position="175"/>
    </location>
</feature>
<evidence type="ECO:0000256" key="8">
    <source>
        <dbReference type="ARBA" id="ARBA00023136"/>
    </source>
</evidence>
<dbReference type="PANTHER" id="PTHR43394:SF1">
    <property type="entry name" value="ATP-BINDING CASSETTE SUB-FAMILY B MEMBER 10, MITOCHONDRIAL"/>
    <property type="match status" value="1"/>
</dbReference>
<keyword evidence="2" id="KW-0813">Transport</keyword>
<dbReference type="SUPFAM" id="SSF52540">
    <property type="entry name" value="P-loop containing nucleoside triphosphate hydrolases"/>
    <property type="match status" value="1"/>
</dbReference>